<feature type="domain" description="RING-type" evidence="6">
    <location>
        <begin position="212"/>
        <end position="253"/>
    </location>
</feature>
<dbReference type="CDD" id="cd16454">
    <property type="entry name" value="RING-H2_PA-TM-RING"/>
    <property type="match status" value="1"/>
</dbReference>
<dbReference type="GO" id="GO:0005634">
    <property type="term" value="C:nucleus"/>
    <property type="evidence" value="ECO:0007669"/>
    <property type="project" value="TreeGrafter"/>
</dbReference>
<comment type="caution">
    <text evidence="7">The sequence shown here is derived from an EMBL/GenBank/DDBJ whole genome shotgun (WGS) entry which is preliminary data.</text>
</comment>
<evidence type="ECO:0000259" key="6">
    <source>
        <dbReference type="PROSITE" id="PS50089"/>
    </source>
</evidence>
<reference evidence="7" key="1">
    <citation type="submission" date="2020-09" db="EMBL/GenBank/DDBJ databases">
        <authorList>
            <person name="Kikuchi T."/>
        </authorList>
    </citation>
    <scope>NUCLEOTIDE SEQUENCE</scope>
    <source>
        <strain evidence="7">SH1</strain>
    </source>
</reference>
<dbReference type="GO" id="GO:0006511">
    <property type="term" value="P:ubiquitin-dependent protein catabolic process"/>
    <property type="evidence" value="ECO:0007669"/>
    <property type="project" value="TreeGrafter"/>
</dbReference>
<evidence type="ECO:0000256" key="3">
    <source>
        <dbReference type="ARBA" id="ARBA00022833"/>
    </source>
</evidence>
<evidence type="ECO:0000256" key="2">
    <source>
        <dbReference type="ARBA" id="ARBA00022771"/>
    </source>
</evidence>
<protein>
    <recommendedName>
        <fullName evidence="6">RING-type domain-containing protein</fullName>
    </recommendedName>
</protein>
<dbReference type="InterPro" id="IPR051834">
    <property type="entry name" value="RING_finger_E3_ligase"/>
</dbReference>
<dbReference type="GO" id="GO:0008270">
    <property type="term" value="F:zinc ion binding"/>
    <property type="evidence" value="ECO:0007669"/>
    <property type="project" value="UniProtKB-KW"/>
</dbReference>
<dbReference type="EMBL" id="CAJFDH010000001">
    <property type="protein sequence ID" value="CAD5206672.1"/>
    <property type="molecule type" value="Genomic_DNA"/>
</dbReference>
<keyword evidence="1" id="KW-0479">Metal-binding</keyword>
<dbReference type="PANTHER" id="PTHR45931">
    <property type="entry name" value="SI:CH211-59O9.10"/>
    <property type="match status" value="1"/>
</dbReference>
<dbReference type="GO" id="GO:0061630">
    <property type="term" value="F:ubiquitin protein ligase activity"/>
    <property type="evidence" value="ECO:0007669"/>
    <property type="project" value="TreeGrafter"/>
</dbReference>
<dbReference type="Proteomes" id="UP000614601">
    <property type="component" value="Unassembled WGS sequence"/>
</dbReference>
<feature type="compositionally biased region" description="Low complexity" evidence="5">
    <location>
        <begin position="102"/>
        <end position="120"/>
    </location>
</feature>
<evidence type="ECO:0000313" key="8">
    <source>
        <dbReference type="Proteomes" id="UP000614601"/>
    </source>
</evidence>
<dbReference type="PANTHER" id="PTHR45931:SF3">
    <property type="entry name" value="RING ZINC FINGER-CONTAINING PROTEIN"/>
    <property type="match status" value="1"/>
</dbReference>
<dbReference type="AlphaFoldDB" id="A0A811JU54"/>
<dbReference type="InterPro" id="IPR013083">
    <property type="entry name" value="Znf_RING/FYVE/PHD"/>
</dbReference>
<name>A0A811JU54_9BILA</name>
<accession>A0A811JU54</accession>
<proteinExistence type="predicted"/>
<keyword evidence="8" id="KW-1185">Reference proteome</keyword>
<dbReference type="Gene3D" id="3.30.40.10">
    <property type="entry name" value="Zinc/RING finger domain, C3HC4 (zinc finger)"/>
    <property type="match status" value="1"/>
</dbReference>
<dbReference type="InterPro" id="IPR001841">
    <property type="entry name" value="Znf_RING"/>
</dbReference>
<feature type="compositionally biased region" description="Polar residues" evidence="5">
    <location>
        <begin position="89"/>
        <end position="99"/>
    </location>
</feature>
<evidence type="ECO:0000256" key="4">
    <source>
        <dbReference type="PROSITE-ProRule" id="PRU00175"/>
    </source>
</evidence>
<evidence type="ECO:0000256" key="5">
    <source>
        <dbReference type="SAM" id="MobiDB-lite"/>
    </source>
</evidence>
<evidence type="ECO:0000256" key="1">
    <source>
        <dbReference type="ARBA" id="ARBA00022723"/>
    </source>
</evidence>
<organism evidence="7 8">
    <name type="scientific">Bursaphelenchus okinawaensis</name>
    <dbReference type="NCBI Taxonomy" id="465554"/>
    <lineage>
        <taxon>Eukaryota</taxon>
        <taxon>Metazoa</taxon>
        <taxon>Ecdysozoa</taxon>
        <taxon>Nematoda</taxon>
        <taxon>Chromadorea</taxon>
        <taxon>Rhabditida</taxon>
        <taxon>Tylenchina</taxon>
        <taxon>Tylenchomorpha</taxon>
        <taxon>Aphelenchoidea</taxon>
        <taxon>Aphelenchoididae</taxon>
        <taxon>Bursaphelenchus</taxon>
    </lineage>
</organism>
<dbReference type="EMBL" id="CAJFCW020000001">
    <property type="protein sequence ID" value="CAG9082715.1"/>
    <property type="molecule type" value="Genomic_DNA"/>
</dbReference>
<sequence>MPYYCYQCERTVDANQHLRCSSCDGEFIEEVAPQPAFNITNRGPAQISFFVGGNRVNSGAQPEGFPAFLQSLIGAAGPSSGSLFFAQPSGDSRQNNAPRQPSPNNSNANGQQQSGSNNPNEIFGQFLNQIMANLSSNVPQGGQVHIQIGRGNNGGGVTTNLGDYALGDANFDEIITQLLNGYEQNIGLSKSDIKRVPIINVTSTHVENGTQCTTCFDNFELDQEVAQLNCKHIFHKDCITPWLERQKTCPICRQPVDPSQWPEGEKDRVITDVDELD</sequence>
<dbReference type="Proteomes" id="UP000783686">
    <property type="component" value="Unassembled WGS sequence"/>
</dbReference>
<keyword evidence="2 4" id="KW-0863">Zinc-finger</keyword>
<dbReference type="PROSITE" id="PS50089">
    <property type="entry name" value="ZF_RING_2"/>
    <property type="match status" value="1"/>
</dbReference>
<dbReference type="Pfam" id="PF13639">
    <property type="entry name" value="zf-RING_2"/>
    <property type="match status" value="1"/>
</dbReference>
<dbReference type="OrthoDB" id="8062037at2759"/>
<dbReference type="SMART" id="SM00184">
    <property type="entry name" value="RING"/>
    <property type="match status" value="1"/>
</dbReference>
<evidence type="ECO:0000313" key="7">
    <source>
        <dbReference type="EMBL" id="CAD5206672.1"/>
    </source>
</evidence>
<gene>
    <name evidence="7" type="ORF">BOKJ2_LOCUS1356</name>
</gene>
<dbReference type="SUPFAM" id="SSF57850">
    <property type="entry name" value="RING/U-box"/>
    <property type="match status" value="1"/>
</dbReference>
<feature type="region of interest" description="Disordered" evidence="5">
    <location>
        <begin position="83"/>
        <end position="122"/>
    </location>
</feature>
<keyword evidence="3" id="KW-0862">Zinc</keyword>